<evidence type="ECO:0000313" key="34">
    <source>
        <dbReference type="Proteomes" id="UP001230051"/>
    </source>
</evidence>
<dbReference type="Pfam" id="PF01302">
    <property type="entry name" value="CAP_GLY"/>
    <property type="match status" value="2"/>
</dbReference>
<dbReference type="PANTHER" id="PTHR11830">
    <property type="entry name" value="40S RIBOSOMAL PROTEIN S3A"/>
    <property type="match status" value="1"/>
</dbReference>
<keyword evidence="17" id="KW-0479">Metal-binding</keyword>
<keyword evidence="34" id="KW-1185">Reference proteome</keyword>
<dbReference type="InterPro" id="IPR001394">
    <property type="entry name" value="Peptidase_C19_UCH"/>
</dbReference>
<keyword evidence="19 33" id="KW-0378">Hydrolase</keyword>
<evidence type="ECO:0000256" key="11">
    <source>
        <dbReference type="ARBA" id="ARBA00022490"/>
    </source>
</evidence>
<evidence type="ECO:0000256" key="26">
    <source>
        <dbReference type="ARBA" id="ARBA00030882"/>
    </source>
</evidence>
<dbReference type="GO" id="GO:0004843">
    <property type="term" value="F:cysteine-type deubiquitinase activity"/>
    <property type="evidence" value="ECO:0007669"/>
    <property type="project" value="UniProtKB-EC"/>
</dbReference>
<keyword evidence="10" id="KW-1003">Cell membrane</keyword>
<evidence type="ECO:0000256" key="17">
    <source>
        <dbReference type="ARBA" id="ARBA00022723"/>
    </source>
</evidence>
<name>A0AAD8LQ15_ACIOX</name>
<evidence type="ECO:0000256" key="2">
    <source>
        <dbReference type="ARBA" id="ARBA00004120"/>
    </source>
</evidence>
<evidence type="ECO:0000256" key="29">
    <source>
        <dbReference type="ARBA" id="ARBA00046580"/>
    </source>
</evidence>
<evidence type="ECO:0000256" key="25">
    <source>
        <dbReference type="ARBA" id="ARBA00023273"/>
    </source>
</evidence>
<dbReference type="InterPro" id="IPR036859">
    <property type="entry name" value="CAP-Gly_dom_sf"/>
</dbReference>
<evidence type="ECO:0000256" key="23">
    <source>
        <dbReference type="ARBA" id="ARBA00022859"/>
    </source>
</evidence>
<evidence type="ECO:0000256" key="16">
    <source>
        <dbReference type="ARBA" id="ARBA00022701"/>
    </source>
</evidence>
<evidence type="ECO:0000256" key="8">
    <source>
        <dbReference type="ARBA" id="ARBA00012759"/>
    </source>
</evidence>
<dbReference type="GO" id="GO:0016055">
    <property type="term" value="P:Wnt signaling pathway"/>
    <property type="evidence" value="ECO:0007669"/>
    <property type="project" value="UniProtKB-KW"/>
</dbReference>
<dbReference type="FunFam" id="3.90.70.10:FF:000009">
    <property type="entry name" value="Putative ubiquitin carboxyl-terminal hydrolase CYLD"/>
    <property type="match status" value="1"/>
</dbReference>
<dbReference type="EC" id="3.4.19.12" evidence="8"/>
<accession>A0AAD8LQ15</accession>
<protein>
    <recommendedName>
        <fullName evidence="9">Ubiquitin carboxyl-terminal hydrolase CYLD</fullName>
        <ecNumber evidence="8">3.4.19.12</ecNumber>
    </recommendedName>
    <alternativeName>
        <fullName evidence="26">Deubiquitinating enzyme CYLD</fullName>
    </alternativeName>
    <alternativeName>
        <fullName evidence="27">Ubiquitin thioesterase CYLD</fullName>
    </alternativeName>
    <alternativeName>
        <fullName evidence="28">Ubiquitin-specific-processing protease CYLD</fullName>
    </alternativeName>
</protein>
<dbReference type="SUPFAM" id="SSF54001">
    <property type="entry name" value="Cysteine proteinases"/>
    <property type="match status" value="1"/>
</dbReference>
<feature type="region of interest" description="Disordered" evidence="30">
    <location>
        <begin position="187"/>
        <end position="206"/>
    </location>
</feature>
<keyword evidence="22" id="KW-0832">Ubl conjugation</keyword>
<keyword evidence="12" id="KW-0597">Phosphoprotein</keyword>
<evidence type="ECO:0000256" key="13">
    <source>
        <dbReference type="ARBA" id="ARBA00022588"/>
    </source>
</evidence>
<dbReference type="SMART" id="SM01052">
    <property type="entry name" value="CAP_GLY"/>
    <property type="match status" value="2"/>
</dbReference>
<evidence type="ECO:0000256" key="9">
    <source>
        <dbReference type="ARBA" id="ARBA00018699"/>
    </source>
</evidence>
<feature type="domain" description="CAP-Gly" evidence="32">
    <location>
        <begin position="318"/>
        <end position="360"/>
    </location>
</feature>
<evidence type="ECO:0000256" key="22">
    <source>
        <dbReference type="ARBA" id="ARBA00022843"/>
    </source>
</evidence>
<dbReference type="CDD" id="cd02670">
    <property type="entry name" value="Peptidase_C19N"/>
    <property type="match status" value="1"/>
</dbReference>
<evidence type="ECO:0000256" key="12">
    <source>
        <dbReference type="ARBA" id="ARBA00022553"/>
    </source>
</evidence>
<keyword evidence="11" id="KW-0963">Cytoplasm</keyword>
<dbReference type="GO" id="GO:0045087">
    <property type="term" value="P:innate immune response"/>
    <property type="evidence" value="ECO:0007669"/>
    <property type="project" value="UniProtKB-KW"/>
</dbReference>
<comment type="catalytic activity">
    <reaction evidence="1">
        <text>Thiol-dependent hydrolysis of ester, thioester, amide, peptide and isopeptide bonds formed by the C-terminal Gly of ubiquitin (a 76-residue protein attached to proteins as an intracellular targeting signal).</text>
        <dbReference type="EC" id="3.4.19.12"/>
    </reaction>
</comment>
<comment type="subunit">
    <text evidence="29">Interacts (via CAP-Gly domain) with IKBKG/NEMO (via proline-rich C-terminal region). Interacts with TRAF2 and TRIP. Interacts with PLK1, DVL1, DVL3, MAVS, TBK1, IKKE and RIGI. Interacts (via CAP-Gly domain) with microtubules. Interacts with HDAC6 and BCL3. Interacts with MAP3K7. Identified in a complex with TRAF6 and SQSTM1. Interacts with OPTN and SQSTM1. Interacts with CEP350. Interacts with RNF31; the interaction is indirect and is mediated via SPATA2. Interacts with SPATA2 (via the PUB domain); the interaction is direct and recruits CYLD to the LUBAC complex, thereby regulating TNF-alpha-induced necroptosis.</text>
</comment>
<keyword evidence="14" id="KW-0645">Protease</keyword>
<evidence type="ECO:0000256" key="30">
    <source>
        <dbReference type="SAM" id="MobiDB-lite"/>
    </source>
</evidence>
<keyword evidence="20" id="KW-0788">Thiol protease</keyword>
<keyword evidence="25" id="KW-0966">Cell projection</keyword>
<gene>
    <name evidence="33" type="primary">CYLD</name>
    <name evidence="33" type="ORF">AOXY_G4711</name>
</gene>
<dbReference type="PROSITE" id="PS00972">
    <property type="entry name" value="USP_1"/>
    <property type="match status" value="1"/>
</dbReference>
<keyword evidence="23" id="KW-0391">Immunity</keyword>
<dbReference type="EMBL" id="JAGXEW010000004">
    <property type="protein sequence ID" value="KAK1172196.1"/>
    <property type="molecule type" value="Genomic_DNA"/>
</dbReference>
<evidence type="ECO:0000259" key="32">
    <source>
        <dbReference type="PROSITE" id="PS50245"/>
    </source>
</evidence>
<evidence type="ECO:0000256" key="18">
    <source>
        <dbReference type="ARBA" id="ARBA00022786"/>
    </source>
</evidence>
<evidence type="ECO:0000313" key="33">
    <source>
        <dbReference type="EMBL" id="KAK1172196.1"/>
    </source>
</evidence>
<evidence type="ECO:0000256" key="5">
    <source>
        <dbReference type="ARBA" id="ARBA00004413"/>
    </source>
</evidence>
<evidence type="ECO:0000259" key="31">
    <source>
        <dbReference type="PROSITE" id="PS50235"/>
    </source>
</evidence>
<dbReference type="Proteomes" id="UP001230051">
    <property type="component" value="Unassembled WGS sequence"/>
</dbReference>
<reference evidence="33" key="1">
    <citation type="submission" date="2022-02" db="EMBL/GenBank/DDBJ databases">
        <title>Atlantic sturgeon de novo genome assembly.</title>
        <authorList>
            <person name="Stock M."/>
            <person name="Klopp C."/>
            <person name="Guiguen Y."/>
            <person name="Cabau C."/>
            <person name="Parinello H."/>
            <person name="Santidrian Yebra-Pimentel E."/>
            <person name="Kuhl H."/>
            <person name="Dirks R.P."/>
            <person name="Guessner J."/>
            <person name="Wuertz S."/>
            <person name="Du K."/>
            <person name="Schartl M."/>
        </authorList>
    </citation>
    <scope>NUCLEOTIDE SEQUENCE</scope>
    <source>
        <strain evidence="33">STURGEONOMICS-FGT-2020</strain>
        <tissue evidence="33">Whole blood</tissue>
    </source>
</reference>
<comment type="subcellular location">
    <subcellularLocation>
        <location evidence="5">Cell membrane</location>
        <topology evidence="5">Peripheral membrane protein</topology>
        <orientation evidence="5">Cytoplasmic side</orientation>
    </subcellularLocation>
    <subcellularLocation>
        <location evidence="2">Cytoplasm</location>
        <location evidence="2">Cytoskeleton</location>
        <location evidence="2">Cilium basal body</location>
    </subcellularLocation>
    <subcellularLocation>
        <location evidence="4">Cytoplasm</location>
        <location evidence="4">Cytoskeleton</location>
        <location evidence="4">Microtubule organizing center</location>
        <location evidence="4">Centrosome</location>
    </subcellularLocation>
    <subcellularLocation>
        <location evidence="3">Cytoplasm</location>
        <location evidence="3">Cytoskeleton</location>
        <location evidence="3">Spindle</location>
    </subcellularLocation>
    <subcellularLocation>
        <location evidence="6">Cytoplasm</location>
        <location evidence="6">Perinuclear region</location>
    </subcellularLocation>
</comment>
<evidence type="ECO:0000256" key="1">
    <source>
        <dbReference type="ARBA" id="ARBA00000707"/>
    </source>
</evidence>
<evidence type="ECO:0000256" key="24">
    <source>
        <dbReference type="ARBA" id="ARBA00023136"/>
    </source>
</evidence>
<feature type="region of interest" description="Disordered" evidence="30">
    <location>
        <begin position="266"/>
        <end position="288"/>
    </location>
</feature>
<proteinExistence type="inferred from homology"/>
<keyword evidence="24" id="KW-0472">Membrane</keyword>
<dbReference type="GO" id="GO:0005819">
    <property type="term" value="C:spindle"/>
    <property type="evidence" value="ECO:0007669"/>
    <property type="project" value="UniProtKB-SubCell"/>
</dbReference>
<evidence type="ECO:0000256" key="10">
    <source>
        <dbReference type="ARBA" id="ARBA00022475"/>
    </source>
</evidence>
<dbReference type="GO" id="GO:0048471">
    <property type="term" value="C:perinuclear region of cytoplasm"/>
    <property type="evidence" value="ECO:0007669"/>
    <property type="project" value="UniProtKB-SubCell"/>
</dbReference>
<evidence type="ECO:0000256" key="21">
    <source>
        <dbReference type="ARBA" id="ARBA00022833"/>
    </source>
</evidence>
<dbReference type="PROSITE" id="PS50245">
    <property type="entry name" value="CAP_GLY_2"/>
    <property type="match status" value="2"/>
</dbReference>
<evidence type="ECO:0000256" key="4">
    <source>
        <dbReference type="ARBA" id="ARBA00004300"/>
    </source>
</evidence>
<evidence type="ECO:0000256" key="20">
    <source>
        <dbReference type="ARBA" id="ARBA00022807"/>
    </source>
</evidence>
<keyword evidence="15" id="KW-0879">Wnt signaling pathway</keyword>
<dbReference type="GO" id="GO:0006508">
    <property type="term" value="P:proteolysis"/>
    <property type="evidence" value="ECO:0007669"/>
    <property type="project" value="UniProtKB-KW"/>
</dbReference>
<dbReference type="Pfam" id="PF00443">
    <property type="entry name" value="UCH"/>
    <property type="match status" value="1"/>
</dbReference>
<keyword evidence="21" id="KW-0862">Zinc</keyword>
<evidence type="ECO:0000256" key="7">
    <source>
        <dbReference type="ARBA" id="ARBA00009085"/>
    </source>
</evidence>
<dbReference type="InterPro" id="IPR038765">
    <property type="entry name" value="Papain-like_cys_pep_sf"/>
</dbReference>
<organism evidence="33 34">
    <name type="scientific">Acipenser oxyrinchus oxyrinchus</name>
    <dbReference type="NCBI Taxonomy" id="40147"/>
    <lineage>
        <taxon>Eukaryota</taxon>
        <taxon>Metazoa</taxon>
        <taxon>Chordata</taxon>
        <taxon>Craniata</taxon>
        <taxon>Vertebrata</taxon>
        <taxon>Euteleostomi</taxon>
        <taxon>Actinopterygii</taxon>
        <taxon>Chondrostei</taxon>
        <taxon>Acipenseriformes</taxon>
        <taxon>Acipenseridae</taxon>
        <taxon>Acipenser</taxon>
    </lineage>
</organism>
<dbReference type="GO" id="GO:0005813">
    <property type="term" value="C:centrosome"/>
    <property type="evidence" value="ECO:0007669"/>
    <property type="project" value="UniProtKB-SubCell"/>
</dbReference>
<evidence type="ECO:0000256" key="27">
    <source>
        <dbReference type="ARBA" id="ARBA00031094"/>
    </source>
</evidence>
<dbReference type="AlphaFoldDB" id="A0AAD8LQ15"/>
<dbReference type="InterPro" id="IPR018200">
    <property type="entry name" value="USP_CS"/>
</dbReference>
<dbReference type="GO" id="GO:0046872">
    <property type="term" value="F:metal ion binding"/>
    <property type="evidence" value="ECO:0007669"/>
    <property type="project" value="UniProtKB-KW"/>
</dbReference>
<sequence length="776" mass="87504">MGSFNGPKYVYFILVGEGQWVGSPGSICCIEENVYTDTFSDSKTPQKLPIKFIDKYSTFDVDVDLLQPLKEKELGLLNSIEHPPDRLKCFLEREQLDFALSLETDKQVSVEINSEWCQGVVRYIGKIMDQIVLPSYNIPHIYFGIELQGKDEGKGRTDGSYYGTRHFTCKYNCGIFVTLTKLRAATQQPRSAPDTEGSAGDEPVNPGDQVHFFIDETIKQGLVIGLQKKDAKTYAMIATDGEQGNTNLTLPLECVIKDELLSPAADSNTDTRMDWEAPPKSSQWQSGGEWKSQLVQNSVVEVSLEAERLMYGTIRWIGVLPEREGLFAGLELEEDKGVSDGSFKGLRKFFCPPKRGLFVKLQSCHPDSRFQSSRDQRETATRLLTEGKEGGRAITGAVPPLDGDRAVQVLKGKMRGIQGHCNSCYMDSALFSLFSCSSVLDSMLFKSPGSRDADIQNTLREEIVNPLRTKGFVAAHSVMKLRKQLKEGGHCASFTTDEKDPEEFLSLIMHHILKVDPLLKLQSVGQKEQEAYCYQIFIDQSNSLVLPTVQQLLEYSFHNSSLRLAEVPSCLVLQMPRFGKKFKLFEKIMPSLELDLTDLLCNSPRECILCGGLASQECVDCFTDQTFSNAGFKQFCDKCSEQVHSHPRRRDHKLPRLSLPEGFRGGNGTAKWRVPREKLELFAVLCIETSHYVSFVRYGPQKDDWIFFDSMADRHGDQDGYNIPTVTLCPEVGRYLDMPLTELAGQTPRDMEGVAKRLFCDAYMYLYQSKRMELYK</sequence>
<dbReference type="GO" id="GO:0005874">
    <property type="term" value="C:microtubule"/>
    <property type="evidence" value="ECO:0007669"/>
    <property type="project" value="UniProtKB-KW"/>
</dbReference>
<evidence type="ECO:0000256" key="6">
    <source>
        <dbReference type="ARBA" id="ARBA00004556"/>
    </source>
</evidence>
<dbReference type="InterPro" id="IPR028889">
    <property type="entry name" value="USP"/>
</dbReference>
<dbReference type="GO" id="GO:0016579">
    <property type="term" value="P:protein deubiquitination"/>
    <property type="evidence" value="ECO:0007669"/>
    <property type="project" value="InterPro"/>
</dbReference>
<evidence type="ECO:0000256" key="15">
    <source>
        <dbReference type="ARBA" id="ARBA00022687"/>
    </source>
</evidence>
<evidence type="ECO:0000256" key="3">
    <source>
        <dbReference type="ARBA" id="ARBA00004186"/>
    </source>
</evidence>
<keyword evidence="13" id="KW-0399">Innate immunity</keyword>
<comment type="caution">
    <text evidence="33">The sequence shown here is derived from an EMBL/GenBank/DDBJ whole genome shotgun (WGS) entry which is preliminary data.</text>
</comment>
<feature type="domain" description="CAP-Gly" evidence="32">
    <location>
        <begin position="133"/>
        <end position="178"/>
    </location>
</feature>
<dbReference type="Gene3D" id="3.90.70.10">
    <property type="entry name" value="Cysteine proteinases"/>
    <property type="match status" value="1"/>
</dbReference>
<evidence type="ECO:0000256" key="28">
    <source>
        <dbReference type="ARBA" id="ARBA00032487"/>
    </source>
</evidence>
<keyword evidence="16" id="KW-0493">Microtubule</keyword>
<evidence type="ECO:0000256" key="14">
    <source>
        <dbReference type="ARBA" id="ARBA00022670"/>
    </source>
</evidence>
<dbReference type="GO" id="GO:0005886">
    <property type="term" value="C:plasma membrane"/>
    <property type="evidence" value="ECO:0007669"/>
    <property type="project" value="UniProtKB-SubCell"/>
</dbReference>
<keyword evidence="18" id="KW-0833">Ubl conjugation pathway</keyword>
<feature type="domain" description="USP" evidence="31">
    <location>
        <begin position="415"/>
        <end position="770"/>
    </location>
</feature>
<evidence type="ECO:0000256" key="19">
    <source>
        <dbReference type="ARBA" id="ARBA00022801"/>
    </source>
</evidence>
<dbReference type="InterPro" id="IPR000938">
    <property type="entry name" value="CAP-Gly_domain"/>
</dbReference>
<dbReference type="SUPFAM" id="SSF74924">
    <property type="entry name" value="Cap-Gly domain"/>
    <property type="match status" value="2"/>
</dbReference>
<dbReference type="Gene3D" id="2.30.30.190">
    <property type="entry name" value="CAP Gly-rich-like domain"/>
    <property type="match status" value="2"/>
</dbReference>
<comment type="similarity">
    <text evidence="7">Belongs to the peptidase C19 family.</text>
</comment>
<dbReference type="PROSITE" id="PS50235">
    <property type="entry name" value="USP_3"/>
    <property type="match status" value="1"/>
</dbReference>